<feature type="chain" id="PRO_5004844243" description="HAT C-terminal dimerisation domain-containing protein" evidence="1">
    <location>
        <begin position="18"/>
        <end position="58"/>
    </location>
</feature>
<keyword evidence="4" id="KW-1185">Reference proteome</keyword>
<dbReference type="InterPro" id="IPR008906">
    <property type="entry name" value="HATC_C_dom"/>
</dbReference>
<name>W4K107_HETIT</name>
<gene>
    <name evidence="3" type="ORF">HETIRDRAFT_321683</name>
</gene>
<dbReference type="GeneID" id="20670779"/>
<accession>W4K107</accession>
<dbReference type="SUPFAM" id="SSF53098">
    <property type="entry name" value="Ribonuclease H-like"/>
    <property type="match status" value="1"/>
</dbReference>
<dbReference type="Pfam" id="PF05699">
    <property type="entry name" value="Dimer_Tnp_hAT"/>
    <property type="match status" value="1"/>
</dbReference>
<dbReference type="RefSeq" id="XP_009548100.1">
    <property type="nucleotide sequence ID" value="XM_009549805.1"/>
</dbReference>
<dbReference type="OrthoDB" id="3264316at2759"/>
<sequence>HARGFPIISCMAHDFLAVPAMLVLVEHLFSKLHHVYADMCSFLKAATISQLMFAKFWL</sequence>
<dbReference type="AlphaFoldDB" id="W4K107"/>
<evidence type="ECO:0000256" key="1">
    <source>
        <dbReference type="SAM" id="SignalP"/>
    </source>
</evidence>
<feature type="non-terminal residue" evidence="3">
    <location>
        <position position="1"/>
    </location>
</feature>
<protein>
    <recommendedName>
        <fullName evidence="2">HAT C-terminal dimerisation domain-containing protein</fullName>
    </recommendedName>
</protein>
<dbReference type="KEGG" id="hir:HETIRDRAFT_321683"/>
<dbReference type="Proteomes" id="UP000030671">
    <property type="component" value="Unassembled WGS sequence"/>
</dbReference>
<evidence type="ECO:0000313" key="3">
    <source>
        <dbReference type="EMBL" id="ETW79518.1"/>
    </source>
</evidence>
<dbReference type="InterPro" id="IPR012337">
    <property type="entry name" value="RNaseH-like_sf"/>
</dbReference>
<keyword evidence="1" id="KW-0732">Signal</keyword>
<dbReference type="HOGENOM" id="CLU_009123_17_1_1"/>
<dbReference type="EMBL" id="KI925460">
    <property type="protein sequence ID" value="ETW79518.1"/>
    <property type="molecule type" value="Genomic_DNA"/>
</dbReference>
<dbReference type="GO" id="GO:0046983">
    <property type="term" value="F:protein dimerization activity"/>
    <property type="evidence" value="ECO:0007669"/>
    <property type="project" value="InterPro"/>
</dbReference>
<proteinExistence type="predicted"/>
<feature type="signal peptide" evidence="1">
    <location>
        <begin position="1"/>
        <end position="17"/>
    </location>
</feature>
<dbReference type="InParanoid" id="W4K107"/>
<evidence type="ECO:0000313" key="4">
    <source>
        <dbReference type="Proteomes" id="UP000030671"/>
    </source>
</evidence>
<organism evidence="3 4">
    <name type="scientific">Heterobasidion irregulare (strain TC 32-1)</name>
    <dbReference type="NCBI Taxonomy" id="747525"/>
    <lineage>
        <taxon>Eukaryota</taxon>
        <taxon>Fungi</taxon>
        <taxon>Dikarya</taxon>
        <taxon>Basidiomycota</taxon>
        <taxon>Agaricomycotina</taxon>
        <taxon>Agaricomycetes</taxon>
        <taxon>Russulales</taxon>
        <taxon>Bondarzewiaceae</taxon>
        <taxon>Heterobasidion</taxon>
        <taxon>Heterobasidion annosum species complex</taxon>
    </lineage>
</organism>
<evidence type="ECO:0000259" key="2">
    <source>
        <dbReference type="Pfam" id="PF05699"/>
    </source>
</evidence>
<reference evidence="3 4" key="1">
    <citation type="journal article" date="2012" name="New Phytol.">
        <title>Insight into trade-off between wood decay and parasitism from the genome of a fungal forest pathogen.</title>
        <authorList>
            <person name="Olson A."/>
            <person name="Aerts A."/>
            <person name="Asiegbu F."/>
            <person name="Belbahri L."/>
            <person name="Bouzid O."/>
            <person name="Broberg A."/>
            <person name="Canback B."/>
            <person name="Coutinho P.M."/>
            <person name="Cullen D."/>
            <person name="Dalman K."/>
            <person name="Deflorio G."/>
            <person name="van Diepen L.T."/>
            <person name="Dunand C."/>
            <person name="Duplessis S."/>
            <person name="Durling M."/>
            <person name="Gonthier P."/>
            <person name="Grimwood J."/>
            <person name="Fossdal C.G."/>
            <person name="Hansson D."/>
            <person name="Henrissat B."/>
            <person name="Hietala A."/>
            <person name="Himmelstrand K."/>
            <person name="Hoffmeister D."/>
            <person name="Hogberg N."/>
            <person name="James T.Y."/>
            <person name="Karlsson M."/>
            <person name="Kohler A."/>
            <person name="Kues U."/>
            <person name="Lee Y.H."/>
            <person name="Lin Y.C."/>
            <person name="Lind M."/>
            <person name="Lindquist E."/>
            <person name="Lombard V."/>
            <person name="Lucas S."/>
            <person name="Lunden K."/>
            <person name="Morin E."/>
            <person name="Murat C."/>
            <person name="Park J."/>
            <person name="Raffaello T."/>
            <person name="Rouze P."/>
            <person name="Salamov A."/>
            <person name="Schmutz J."/>
            <person name="Solheim H."/>
            <person name="Stahlberg J."/>
            <person name="Velez H."/>
            <person name="de Vries R.P."/>
            <person name="Wiebenga A."/>
            <person name="Woodward S."/>
            <person name="Yakovlev I."/>
            <person name="Garbelotto M."/>
            <person name="Martin F."/>
            <person name="Grigoriev I.V."/>
            <person name="Stenlid J."/>
        </authorList>
    </citation>
    <scope>NUCLEOTIDE SEQUENCE [LARGE SCALE GENOMIC DNA]</scope>
    <source>
        <strain evidence="3 4">TC 32-1</strain>
    </source>
</reference>
<feature type="domain" description="HAT C-terminal dimerisation" evidence="2">
    <location>
        <begin position="5"/>
        <end position="58"/>
    </location>
</feature>